<dbReference type="NCBIfam" id="NF045515">
    <property type="entry name" value="Glp_gephyrin"/>
    <property type="match status" value="1"/>
</dbReference>
<dbReference type="InterPro" id="IPR001453">
    <property type="entry name" value="MoaB/Mog_dom"/>
</dbReference>
<feature type="domain" description="MoaB/Mog" evidence="10">
    <location>
        <begin position="185"/>
        <end position="323"/>
    </location>
</feature>
<evidence type="ECO:0000256" key="1">
    <source>
        <dbReference type="ARBA" id="ARBA00002901"/>
    </source>
</evidence>
<dbReference type="Pfam" id="PF00994">
    <property type="entry name" value="MoCF_biosynth"/>
    <property type="match status" value="1"/>
</dbReference>
<dbReference type="InterPro" id="IPR005110">
    <property type="entry name" value="MoeA_linker/N"/>
</dbReference>
<dbReference type="InterPro" id="IPR038987">
    <property type="entry name" value="MoeA-like"/>
</dbReference>
<dbReference type="EMBL" id="JAOQJX010000014">
    <property type="protein sequence ID" value="MCU6747940.1"/>
    <property type="molecule type" value="Genomic_DNA"/>
</dbReference>
<dbReference type="Pfam" id="PF03453">
    <property type="entry name" value="MoeA_N"/>
    <property type="match status" value="1"/>
</dbReference>
<dbReference type="Gene3D" id="3.90.105.10">
    <property type="entry name" value="Molybdopterin biosynthesis moea protein, domain 2"/>
    <property type="match status" value="1"/>
</dbReference>
<comment type="caution">
    <text evidence="11">The sequence shown here is derived from an EMBL/GenBank/DDBJ whole genome shotgun (WGS) entry which is preliminary data.</text>
</comment>
<sequence>MKTTGKDIDFREARDIMLDAAEAVEIERILLENCTGRILAQDLVAAENVPAFDRSPYDGYAFRAKDAAEASYENPITLKILEEVAAGAVPTKVVTEGTAVKILTGAPIPQGADVVVMYEKTTFTEKEVILTEPVKNGENIVRAGEDIRLGDVLAERGTVIDCGIAGTLASQGDFYPQVYRRPRIGLISTGNEVVDSKEQIPAGKIRNTNRYLLAAEVLRNGCEPIYLGRAGDSINEIKELLEKGLQTCDALLLTGGVSVGDYDLTPTAMEQSGIHILVQGVGMKPGMACAYGEKDGKTVYGLSGNPASALTGFYAVVMPVLRKLAGRKEYIPQEIVVTLADDFTKASRCTRLLRGRLDISDGTAKIRISGKQGNVVISSAIGCDVLAIVPAGSGPLNAGTELKGILL</sequence>
<dbReference type="InterPro" id="IPR036425">
    <property type="entry name" value="MoaB/Mog-like_dom_sf"/>
</dbReference>
<evidence type="ECO:0000313" key="12">
    <source>
        <dbReference type="Proteomes" id="UP001652394"/>
    </source>
</evidence>
<accession>A0ABT2TCC5</accession>
<reference evidence="11 12" key="1">
    <citation type="journal article" date="2021" name="ISME Commun">
        <title>Automated analysis of genomic sequences facilitates high-throughput and comprehensive description of bacteria.</title>
        <authorList>
            <person name="Hitch T.C.A."/>
        </authorList>
    </citation>
    <scope>NUCLEOTIDE SEQUENCE [LARGE SCALE GENOMIC DNA]</scope>
    <source>
        <strain evidence="11 12">H2_18</strain>
    </source>
</reference>
<keyword evidence="7 9" id="KW-0501">Molybdenum cofactor biosynthesis</keyword>
<keyword evidence="9" id="KW-0808">Transferase</keyword>
<comment type="catalytic activity">
    <reaction evidence="8">
        <text>adenylyl-molybdopterin + molybdate = Mo-molybdopterin + AMP + H(+)</text>
        <dbReference type="Rhea" id="RHEA:35047"/>
        <dbReference type="ChEBI" id="CHEBI:15378"/>
        <dbReference type="ChEBI" id="CHEBI:36264"/>
        <dbReference type="ChEBI" id="CHEBI:62727"/>
        <dbReference type="ChEBI" id="CHEBI:71302"/>
        <dbReference type="ChEBI" id="CHEBI:456215"/>
        <dbReference type="EC" id="2.10.1.1"/>
    </reaction>
</comment>
<dbReference type="SMART" id="SM00852">
    <property type="entry name" value="MoCF_biosynth"/>
    <property type="match status" value="1"/>
</dbReference>
<proteinExistence type="inferred from homology"/>
<dbReference type="Proteomes" id="UP001652394">
    <property type="component" value="Unassembled WGS sequence"/>
</dbReference>
<dbReference type="Gene3D" id="2.170.190.11">
    <property type="entry name" value="Molybdopterin biosynthesis moea protein, domain 3"/>
    <property type="match status" value="1"/>
</dbReference>
<comment type="function">
    <text evidence="1 9">Catalyzes the insertion of molybdate into adenylated molybdopterin with the concomitant release of AMP.</text>
</comment>
<gene>
    <name evidence="11" type="ORF">OCV51_09805</name>
</gene>
<dbReference type="SUPFAM" id="SSF53218">
    <property type="entry name" value="Molybdenum cofactor biosynthesis proteins"/>
    <property type="match status" value="1"/>
</dbReference>
<dbReference type="RefSeq" id="WP_059068229.1">
    <property type="nucleotide sequence ID" value="NZ_JAOQJX010000014.1"/>
</dbReference>
<evidence type="ECO:0000256" key="6">
    <source>
        <dbReference type="ARBA" id="ARBA00022505"/>
    </source>
</evidence>
<dbReference type="SUPFAM" id="SSF63867">
    <property type="entry name" value="MoeA C-terminal domain-like"/>
    <property type="match status" value="1"/>
</dbReference>
<protein>
    <recommendedName>
        <fullName evidence="5 9">Molybdopterin molybdenumtransferase</fullName>
        <ecNumber evidence="4 9">2.10.1.1</ecNumber>
    </recommendedName>
</protein>
<dbReference type="Gene3D" id="3.40.980.10">
    <property type="entry name" value="MoaB/Mog-like domain"/>
    <property type="match status" value="1"/>
</dbReference>
<dbReference type="InterPro" id="IPR036688">
    <property type="entry name" value="MoeA_C_domain_IV_sf"/>
</dbReference>
<keyword evidence="6 9" id="KW-0500">Molybdenum</keyword>
<evidence type="ECO:0000256" key="8">
    <source>
        <dbReference type="ARBA" id="ARBA00047317"/>
    </source>
</evidence>
<dbReference type="Pfam" id="PF03454">
    <property type="entry name" value="MoeA_C"/>
    <property type="match status" value="1"/>
</dbReference>
<dbReference type="EC" id="2.10.1.1" evidence="4 9"/>
<evidence type="ECO:0000256" key="7">
    <source>
        <dbReference type="ARBA" id="ARBA00023150"/>
    </source>
</evidence>
<keyword evidence="9" id="KW-0460">Magnesium</keyword>
<dbReference type="PANTHER" id="PTHR10192">
    <property type="entry name" value="MOLYBDOPTERIN BIOSYNTHESIS PROTEIN"/>
    <property type="match status" value="1"/>
</dbReference>
<dbReference type="SUPFAM" id="SSF63882">
    <property type="entry name" value="MoeA N-terminal region -like"/>
    <property type="match status" value="1"/>
</dbReference>
<organism evidence="11 12">
    <name type="scientific">Faecalicatena acetigenes</name>
    <dbReference type="NCBI Taxonomy" id="2981790"/>
    <lineage>
        <taxon>Bacteria</taxon>
        <taxon>Bacillati</taxon>
        <taxon>Bacillota</taxon>
        <taxon>Clostridia</taxon>
        <taxon>Lachnospirales</taxon>
        <taxon>Lachnospiraceae</taxon>
        <taxon>Faecalicatena</taxon>
    </lineage>
</organism>
<evidence type="ECO:0000256" key="9">
    <source>
        <dbReference type="RuleBase" id="RU365090"/>
    </source>
</evidence>
<dbReference type="InterPro" id="IPR005111">
    <property type="entry name" value="MoeA_C_domain_IV"/>
</dbReference>
<comment type="pathway">
    <text evidence="2 9">Cofactor biosynthesis; molybdopterin biosynthesis.</text>
</comment>
<evidence type="ECO:0000256" key="5">
    <source>
        <dbReference type="ARBA" id="ARBA00021108"/>
    </source>
</evidence>
<comment type="cofactor">
    <cofactor evidence="9">
        <name>Mg(2+)</name>
        <dbReference type="ChEBI" id="CHEBI:18420"/>
    </cofactor>
</comment>
<evidence type="ECO:0000259" key="10">
    <source>
        <dbReference type="SMART" id="SM00852"/>
    </source>
</evidence>
<dbReference type="CDD" id="cd00887">
    <property type="entry name" value="MoeA"/>
    <property type="match status" value="1"/>
</dbReference>
<evidence type="ECO:0000256" key="3">
    <source>
        <dbReference type="ARBA" id="ARBA00010763"/>
    </source>
</evidence>
<keyword evidence="9" id="KW-0479">Metal-binding</keyword>
<evidence type="ECO:0000256" key="4">
    <source>
        <dbReference type="ARBA" id="ARBA00013269"/>
    </source>
</evidence>
<evidence type="ECO:0000256" key="2">
    <source>
        <dbReference type="ARBA" id="ARBA00005046"/>
    </source>
</evidence>
<evidence type="ECO:0000313" key="11">
    <source>
        <dbReference type="EMBL" id="MCU6747940.1"/>
    </source>
</evidence>
<name>A0ABT2TCC5_9FIRM</name>
<dbReference type="NCBIfam" id="TIGR00177">
    <property type="entry name" value="molyb_syn"/>
    <property type="match status" value="1"/>
</dbReference>
<keyword evidence="12" id="KW-1185">Reference proteome</keyword>
<dbReference type="InterPro" id="IPR036135">
    <property type="entry name" value="MoeA_linker/N_sf"/>
</dbReference>
<dbReference type="PANTHER" id="PTHR10192:SF5">
    <property type="entry name" value="GEPHYRIN"/>
    <property type="match status" value="1"/>
</dbReference>
<comment type="similarity">
    <text evidence="3 9">Belongs to the MoeA family.</text>
</comment>
<dbReference type="Gene3D" id="2.40.340.10">
    <property type="entry name" value="MoeA, C-terminal, domain IV"/>
    <property type="match status" value="1"/>
</dbReference>